<dbReference type="InterPro" id="IPR041498">
    <property type="entry name" value="Big_6"/>
</dbReference>
<organism evidence="3 4">
    <name type="scientific">Nitratireductor aestuarii</name>
    <dbReference type="NCBI Taxonomy" id="1735103"/>
    <lineage>
        <taxon>Bacteria</taxon>
        <taxon>Pseudomonadati</taxon>
        <taxon>Pseudomonadota</taxon>
        <taxon>Alphaproteobacteria</taxon>
        <taxon>Hyphomicrobiales</taxon>
        <taxon>Phyllobacteriaceae</taxon>
        <taxon>Nitratireductor</taxon>
    </lineage>
</organism>
<accession>A0A916W368</accession>
<dbReference type="Gene3D" id="2.60.40.10">
    <property type="entry name" value="Immunoglobulins"/>
    <property type="match status" value="1"/>
</dbReference>
<sequence>MPESIRGTWSDAIRWNVRISGDGTHLLGAGKPGLLVKLMGKDGVSLCEGTIPAHAEFTFPLKSAQTNGETLHFTVEPPEGQSFYSHDITAPDFTPPPPVQNLSIDGDWIIGDGAEPGQSVRAIMGKKIVADAIADEKGGFALALPSEFEPAKITVHAYDAMNNRSDAASLDVTPPDLTGIHVSPDGWSVYGATEPRATVTACRRADCAEDEVLGSAEADEQGRVFFEMDEQLRNGETVYLEATDMACNVSEDKRMAHDSQAPLFHGEPEYYPEDNTVRGKAEAGVFVEVFVARDLVGINTADDDGNFRVEISEKLTQAQQLTVVIFDTSENPSKKYLSVRLDETADAGETGVNDVATDDTKNAAGDVDQAPLTNVPVNEPAATEEAGDGKNEVEGRVVNDATDASAEGGTNTAGDVDAVLAGNIIEHILPTGNAPSVDPVPEEATKEVPADNLGTGKEATDGQDTPIVAESVIAADGETNAAEAVEEATPVTVAPILPTDGTPSSNSASSEEVAEETSGNEPVVGKEAADRQDTPTVAESINAADGETNAYEAVKEATPDATARILPTDDTPSSDATPSEVVAEETPGNEPGAGKEATDGQDTPAAAESVIAADGETNAAEAVKEATPDTTARILPTDDTPSSDATPSEVVAEETSGNEPVAGEEATDRQDTPTVAESDHAADVRAEDGASVEYHDIVVEAVPIATFTAMATEPSFKPEVLATYNPYSSEEIKLSDDFLQGGVETVVDEGAETPVLDESAGETEAFVNFTSGILDAFSPDDLMPALEDIPPFLH</sequence>
<dbReference type="Proteomes" id="UP000636264">
    <property type="component" value="Unassembled WGS sequence"/>
</dbReference>
<dbReference type="EMBL" id="BMIF01000004">
    <property type="protein sequence ID" value="GGA63758.1"/>
    <property type="molecule type" value="Genomic_DNA"/>
</dbReference>
<feature type="domain" description="Bacterial Ig" evidence="2">
    <location>
        <begin position="16"/>
        <end position="92"/>
    </location>
</feature>
<proteinExistence type="predicted"/>
<evidence type="ECO:0000256" key="1">
    <source>
        <dbReference type="SAM" id="MobiDB-lite"/>
    </source>
</evidence>
<dbReference type="InterPro" id="IPR013783">
    <property type="entry name" value="Ig-like_fold"/>
</dbReference>
<feature type="region of interest" description="Disordered" evidence="1">
    <location>
        <begin position="431"/>
        <end position="463"/>
    </location>
</feature>
<protein>
    <recommendedName>
        <fullName evidence="2">Bacterial Ig domain-containing protein</fullName>
    </recommendedName>
</protein>
<keyword evidence="4" id="KW-1185">Reference proteome</keyword>
<dbReference type="Pfam" id="PF17936">
    <property type="entry name" value="Big_6"/>
    <property type="match status" value="3"/>
</dbReference>
<feature type="region of interest" description="Disordered" evidence="1">
    <location>
        <begin position="618"/>
        <end position="688"/>
    </location>
</feature>
<gene>
    <name evidence="3" type="ORF">GCM10011385_16960</name>
</gene>
<reference evidence="3" key="1">
    <citation type="journal article" date="2014" name="Int. J. Syst. Evol. Microbiol.">
        <title>Complete genome sequence of Corynebacterium casei LMG S-19264T (=DSM 44701T), isolated from a smear-ripened cheese.</title>
        <authorList>
            <consortium name="US DOE Joint Genome Institute (JGI-PGF)"/>
            <person name="Walter F."/>
            <person name="Albersmeier A."/>
            <person name="Kalinowski J."/>
            <person name="Ruckert C."/>
        </authorList>
    </citation>
    <scope>NUCLEOTIDE SEQUENCE</scope>
    <source>
        <strain evidence="3">CGMCC 1.15320</strain>
    </source>
</reference>
<name>A0A916W368_9HYPH</name>
<evidence type="ECO:0000259" key="2">
    <source>
        <dbReference type="Pfam" id="PF17936"/>
    </source>
</evidence>
<dbReference type="RefSeq" id="WP_188720620.1">
    <property type="nucleotide sequence ID" value="NZ_BMIF01000004.1"/>
</dbReference>
<feature type="domain" description="Bacterial Ig" evidence="2">
    <location>
        <begin position="273"/>
        <end position="335"/>
    </location>
</feature>
<feature type="region of interest" description="Disordered" evidence="1">
    <location>
        <begin position="490"/>
        <end position="604"/>
    </location>
</feature>
<feature type="compositionally biased region" description="Basic and acidic residues" evidence="1">
    <location>
        <begin position="666"/>
        <end position="688"/>
    </location>
</feature>
<reference evidence="3" key="2">
    <citation type="submission" date="2020-09" db="EMBL/GenBank/DDBJ databases">
        <authorList>
            <person name="Sun Q."/>
            <person name="Zhou Y."/>
        </authorList>
    </citation>
    <scope>NUCLEOTIDE SEQUENCE</scope>
    <source>
        <strain evidence="3">CGMCC 1.15320</strain>
    </source>
</reference>
<evidence type="ECO:0000313" key="4">
    <source>
        <dbReference type="Proteomes" id="UP000636264"/>
    </source>
</evidence>
<feature type="domain" description="Bacterial Ig" evidence="2">
    <location>
        <begin position="174"/>
        <end position="254"/>
    </location>
</feature>
<evidence type="ECO:0000313" key="3">
    <source>
        <dbReference type="EMBL" id="GGA63758.1"/>
    </source>
</evidence>
<feature type="region of interest" description="Disordered" evidence="1">
    <location>
        <begin position="348"/>
        <end position="393"/>
    </location>
</feature>
<dbReference type="AlphaFoldDB" id="A0A916W368"/>
<comment type="caution">
    <text evidence="3">The sequence shown here is derived from an EMBL/GenBank/DDBJ whole genome shotgun (WGS) entry which is preliminary data.</text>
</comment>